<dbReference type="AlphaFoldDB" id="A0A8S1JRG2"/>
<feature type="transmembrane region" description="Helical" evidence="1">
    <location>
        <begin position="318"/>
        <end position="337"/>
    </location>
</feature>
<keyword evidence="1" id="KW-0472">Membrane</keyword>
<dbReference type="OMA" id="ILMIFVR"/>
<dbReference type="Proteomes" id="UP000688137">
    <property type="component" value="Unassembled WGS sequence"/>
</dbReference>
<keyword evidence="1" id="KW-1133">Transmembrane helix</keyword>
<name>A0A8S1JRG2_PARPR</name>
<evidence type="ECO:0000313" key="3">
    <source>
        <dbReference type="Proteomes" id="UP000688137"/>
    </source>
</evidence>
<evidence type="ECO:0008006" key="4">
    <source>
        <dbReference type="Google" id="ProtNLM"/>
    </source>
</evidence>
<organism evidence="2 3">
    <name type="scientific">Paramecium primaurelia</name>
    <dbReference type="NCBI Taxonomy" id="5886"/>
    <lineage>
        <taxon>Eukaryota</taxon>
        <taxon>Sar</taxon>
        <taxon>Alveolata</taxon>
        <taxon>Ciliophora</taxon>
        <taxon>Intramacronucleata</taxon>
        <taxon>Oligohymenophorea</taxon>
        <taxon>Peniculida</taxon>
        <taxon>Parameciidae</taxon>
        <taxon>Paramecium</taxon>
    </lineage>
</organism>
<comment type="caution">
    <text evidence="2">The sequence shown here is derived from an EMBL/GenBank/DDBJ whole genome shotgun (WGS) entry which is preliminary data.</text>
</comment>
<protein>
    <recommendedName>
        <fullName evidence="4">Transmembrane protein</fullName>
    </recommendedName>
</protein>
<dbReference type="GO" id="GO:0007131">
    <property type="term" value="P:reciprocal meiotic recombination"/>
    <property type="evidence" value="ECO:0007669"/>
    <property type="project" value="TreeGrafter"/>
</dbReference>
<feature type="transmembrane region" description="Helical" evidence="1">
    <location>
        <begin position="30"/>
        <end position="49"/>
    </location>
</feature>
<evidence type="ECO:0000313" key="2">
    <source>
        <dbReference type="EMBL" id="CAD8045134.1"/>
    </source>
</evidence>
<sequence length="721" mass="83206">MRKILKYIRKCDHFGAQIKLNLHHKEAYKSILGGILTMIIATVILMIFVRGTISMIKRENYTISSSKLLNLDPPMSKLSINNFMLGFSIDLQLQFQKPIYKAFYSQQLQILNDDGTRIKNGTDLQSLEKCSLDHFIHLDQTNSYNQLIKGQVQEYFCLPKNYSLIQQGTYKSNVFQFGKIVLVSCIDEPDCATSKEVNEQGLQDSIVKISTLILNTLVNLNQEQSIQKYIYTDFYLETSFTKTTSTDIYLEKLNVNIDESPVSVLNSIYQDELFSIQDTKLSQISSNIQSNNIISQFIIRLAQSEDIYKKQYYKFDELISYVGGITKFIVLVFGYFITKYNKTGLQIMLANDLYQFDIPETKKGELTFSFQTLVTQILDNIKQIEDIASKFKIGAIKILTLGRFTKAISKTTGSQQLISAGSECLITNQSVSKRNALLTDDAIIKTEQIESVKQSNVTQYVNSSNLDFYKNNFLEQIINIILTGDKKLKYSLIIIIKYLTCWRFSNIGQHNKKILKQSKSMIQKDMDILVIIQKLQEMEKLKHLLLNKEQLKVFNCLPKPIVGSSRFTGNESFQGMTGQFDKQSLTLTFKKKKLFETRHQYNTSKKLRKLYSAYESIKLSNNVKSDFEKLMNQKLIDVLEPPTLLHSFSSLAELQRLANLQTDKQSKISKIQKKTSITIDESSTKHFLKIKKDINSYYFKPQNYQVKSKQDYIDDIIYEQQ</sequence>
<gene>
    <name evidence="2" type="ORF">PPRIM_AZ9-3.1.T0090160</name>
</gene>
<reference evidence="2" key="1">
    <citation type="submission" date="2021-01" db="EMBL/GenBank/DDBJ databases">
        <authorList>
            <consortium name="Genoscope - CEA"/>
            <person name="William W."/>
        </authorList>
    </citation>
    <scope>NUCLEOTIDE SEQUENCE</scope>
</reference>
<dbReference type="PANTHER" id="PTHR31398:SF0">
    <property type="entry name" value="MEIOTIC NUCLEAR DIVISION PROTEIN 1 HOMOLOG"/>
    <property type="match status" value="1"/>
</dbReference>
<accession>A0A8S1JRG2</accession>
<keyword evidence="1" id="KW-0812">Transmembrane</keyword>
<dbReference type="GO" id="GO:0005634">
    <property type="term" value="C:nucleus"/>
    <property type="evidence" value="ECO:0007669"/>
    <property type="project" value="TreeGrafter"/>
</dbReference>
<keyword evidence="3" id="KW-1185">Reference proteome</keyword>
<evidence type="ECO:0000256" key="1">
    <source>
        <dbReference type="SAM" id="Phobius"/>
    </source>
</evidence>
<dbReference type="PANTHER" id="PTHR31398">
    <property type="entry name" value="MEIOTIC NUCLEAR DIVISION PROTEIN 1 HOMOLOG"/>
    <property type="match status" value="1"/>
</dbReference>
<dbReference type="EMBL" id="CAJJDM010000006">
    <property type="protein sequence ID" value="CAD8045134.1"/>
    <property type="molecule type" value="Genomic_DNA"/>
</dbReference>
<proteinExistence type="predicted"/>